<dbReference type="PANTHER" id="PTHR37171:SF1">
    <property type="entry name" value="SERINE_THREONINE-PROTEIN KINASE YRZF-RELATED"/>
    <property type="match status" value="1"/>
</dbReference>
<evidence type="ECO:0000313" key="2">
    <source>
        <dbReference type="Proteomes" id="UP001215598"/>
    </source>
</evidence>
<dbReference type="EMBL" id="JARKIB010000029">
    <property type="protein sequence ID" value="KAJ7763765.1"/>
    <property type="molecule type" value="Genomic_DNA"/>
</dbReference>
<comment type="caution">
    <text evidence="1">The sequence shown here is derived from an EMBL/GenBank/DDBJ whole genome shotgun (WGS) entry which is preliminary data.</text>
</comment>
<dbReference type="AlphaFoldDB" id="A0AAD7NJQ7"/>
<reference evidence="1" key="1">
    <citation type="submission" date="2023-03" db="EMBL/GenBank/DDBJ databases">
        <title>Massive genome expansion in bonnet fungi (Mycena s.s.) driven by repeated elements and novel gene families across ecological guilds.</title>
        <authorList>
            <consortium name="Lawrence Berkeley National Laboratory"/>
            <person name="Harder C.B."/>
            <person name="Miyauchi S."/>
            <person name="Viragh M."/>
            <person name="Kuo A."/>
            <person name="Thoen E."/>
            <person name="Andreopoulos B."/>
            <person name="Lu D."/>
            <person name="Skrede I."/>
            <person name="Drula E."/>
            <person name="Henrissat B."/>
            <person name="Morin E."/>
            <person name="Kohler A."/>
            <person name="Barry K."/>
            <person name="LaButti K."/>
            <person name="Morin E."/>
            <person name="Salamov A."/>
            <person name="Lipzen A."/>
            <person name="Mereny Z."/>
            <person name="Hegedus B."/>
            <person name="Baldrian P."/>
            <person name="Stursova M."/>
            <person name="Weitz H."/>
            <person name="Taylor A."/>
            <person name="Grigoriev I.V."/>
            <person name="Nagy L.G."/>
            <person name="Martin F."/>
            <person name="Kauserud H."/>
        </authorList>
    </citation>
    <scope>NUCLEOTIDE SEQUENCE</scope>
    <source>
        <strain evidence="1">CBHHK182m</strain>
    </source>
</reference>
<keyword evidence="2" id="KW-1185">Reference proteome</keyword>
<dbReference type="PANTHER" id="PTHR37171">
    <property type="entry name" value="SERINE/THREONINE-PROTEIN KINASE YRZF-RELATED"/>
    <property type="match status" value="1"/>
</dbReference>
<protein>
    <recommendedName>
        <fullName evidence="3">Protein kinase domain-containing protein</fullName>
    </recommendedName>
</protein>
<organism evidence="1 2">
    <name type="scientific">Mycena metata</name>
    <dbReference type="NCBI Taxonomy" id="1033252"/>
    <lineage>
        <taxon>Eukaryota</taxon>
        <taxon>Fungi</taxon>
        <taxon>Dikarya</taxon>
        <taxon>Basidiomycota</taxon>
        <taxon>Agaricomycotina</taxon>
        <taxon>Agaricomycetes</taxon>
        <taxon>Agaricomycetidae</taxon>
        <taxon>Agaricales</taxon>
        <taxon>Marasmiineae</taxon>
        <taxon>Mycenaceae</taxon>
        <taxon>Mycena</taxon>
    </lineage>
</organism>
<name>A0AAD7NJQ7_9AGAR</name>
<dbReference type="InterPro" id="IPR052396">
    <property type="entry name" value="Meiotic_Drive_Suppr_Kinase"/>
</dbReference>
<dbReference type="Proteomes" id="UP001215598">
    <property type="component" value="Unassembled WGS sequence"/>
</dbReference>
<dbReference type="SUPFAM" id="SSF56112">
    <property type="entry name" value="Protein kinase-like (PK-like)"/>
    <property type="match status" value="1"/>
</dbReference>
<accession>A0AAD7NJQ7</accession>
<dbReference type="InterPro" id="IPR011009">
    <property type="entry name" value="Kinase-like_dom_sf"/>
</dbReference>
<evidence type="ECO:0008006" key="3">
    <source>
        <dbReference type="Google" id="ProtNLM"/>
    </source>
</evidence>
<dbReference type="Gene3D" id="1.10.510.10">
    <property type="entry name" value="Transferase(Phosphotransferase) domain 1"/>
    <property type="match status" value="1"/>
</dbReference>
<evidence type="ECO:0000313" key="1">
    <source>
        <dbReference type="EMBL" id="KAJ7763765.1"/>
    </source>
</evidence>
<proteinExistence type="predicted"/>
<gene>
    <name evidence="1" type="ORF">B0H16DRAFT_1718413</name>
</gene>
<sequence>MAQFWCHTSATSSDPYSHYFAQARPPAPPDTCQGASLSEQSNSLDGDITTHLRALDFRTLSHGANGGPRLDLPTVTRILFSTGPVITVAKASDWQWVDTPSAVREEAEAEQDYYTWLEWVVFRPAANAICAVRDIIYFEASLDVPLGQRGFSTTKSVYKTIPRGTADILHYLQSGLVFTAHEVKRAKVLAVGGDVLAYLVQRAEDEGGCAFRDLEDGLGEKVRRLVCQCIDELILYETTHIILATQEDYVLLFLDASHQFCVSRVYSILGSPTQLEDMAVLVLFYMHAMLNRRAPYPASRASSSLSLRVIVPEFSPRLFQPQEALLRNGPLIHRAKLEALGQVAVKSIPPIPIRFFADDAKYRPDGDVVVFFGRLIFSLFETHIVAKTAYESRASERLLHEFAVYEFLRGLQGTVIPSLFGMYRNLDDGSSMLVTSYAGEPLKDFQQLSVKDRPTLLLRVVRLHQAGVLHNDLEPRNIVLSKRLGPRIIDFDNATFDHACRGLSCKELSELSRRLGLDLVVLDFDFPDRVDEAVVALKLRDYSFSAVPFLVLSLSLRRPHHLALSNPLGHCRPAFVGAFNLNQYRHAAPPPRIQVSLPPRWYFDAPALQAPTNDLLGDPAFLCCPISSAKNGRRLSSAIQSNVIRPQTYIAHLLPSTRSRFASRFPYAQRRGCGYELSTCATASRACIGAFDEYSLRHTPLSLCGQYAPSAPAVISTHQSCMLRRTVSWMIPPRRAAAFAYRASSNSI</sequence>